<dbReference type="EMBL" id="VTES01000011">
    <property type="protein sequence ID" value="TYS57909.1"/>
    <property type="molecule type" value="Genomic_DNA"/>
</dbReference>
<gene>
    <name evidence="1" type="ORF">FZD47_24035</name>
</gene>
<dbReference type="AlphaFoldDB" id="A0A5D4S4L5"/>
<evidence type="ECO:0000313" key="1">
    <source>
        <dbReference type="EMBL" id="TYS57909.1"/>
    </source>
</evidence>
<protein>
    <submittedName>
        <fullName evidence="1">Uncharacterized protein</fullName>
    </submittedName>
</protein>
<name>A0A5D4S4L5_9BACI</name>
<evidence type="ECO:0000313" key="2">
    <source>
        <dbReference type="Proteomes" id="UP000323732"/>
    </source>
</evidence>
<sequence length="105" mass="11804">MSVEVKITVNNSSDAAKVAQRYLSVFGEVVKVEMQDYEKYDSDDHLLTLTNKDGDKMLVNYLTSGYVGHGPNNLKKILVSAGYEKEKVEELVSNNNSFNIQEEIL</sequence>
<dbReference type="RefSeq" id="WP_148951042.1">
    <property type="nucleotide sequence ID" value="NZ_VTES01000011.1"/>
</dbReference>
<proteinExistence type="predicted"/>
<dbReference type="Proteomes" id="UP000323732">
    <property type="component" value="Unassembled WGS sequence"/>
</dbReference>
<comment type="caution">
    <text evidence="1">The sequence shown here is derived from an EMBL/GenBank/DDBJ whole genome shotgun (WGS) entry which is preliminary data.</text>
</comment>
<organism evidence="1 2">
    <name type="scientific">Bacillus infantis</name>
    <dbReference type="NCBI Taxonomy" id="324767"/>
    <lineage>
        <taxon>Bacteria</taxon>
        <taxon>Bacillati</taxon>
        <taxon>Bacillota</taxon>
        <taxon>Bacilli</taxon>
        <taxon>Bacillales</taxon>
        <taxon>Bacillaceae</taxon>
        <taxon>Bacillus</taxon>
    </lineage>
</organism>
<accession>A0A5D4S4L5</accession>
<reference evidence="1 2" key="1">
    <citation type="submission" date="2019-08" db="EMBL/GenBank/DDBJ databases">
        <title>Bacillus genomes from the desert of Cuatro Cienegas, Coahuila.</title>
        <authorList>
            <person name="Olmedo-Alvarez G."/>
        </authorList>
    </citation>
    <scope>NUCLEOTIDE SEQUENCE [LARGE SCALE GENOMIC DNA]</scope>
    <source>
        <strain evidence="1 2">CH37_1T</strain>
    </source>
</reference>